<feature type="domain" description="HD" evidence="1">
    <location>
        <begin position="200"/>
        <end position="284"/>
    </location>
</feature>
<dbReference type="InterPro" id="IPR003607">
    <property type="entry name" value="HD/PDEase_dom"/>
</dbReference>
<gene>
    <name evidence="2" type="ORF">Q5741_15340</name>
</gene>
<sequence>MSRIHMLVGMPGSGKSHYAKTLSKSRRAQIVSTDAVRQQLFGAESRQKNSYAVFNEAFRQIEQALSAGQEVIFDATNGDRSRRLQFLKRFHNVPVDGYIVDTPYDMSRDRIGQRKRRLDDRILTKYAKNMELPMKGEGFDQLHIVHTPQPVGLERSELERLLQQMPDHDELFHHLAGCAYFAQMIGFDQENPYHSRTLSRHTYAVLEYMNVFYEGEDLLAMQLAALFHDAGKPFCKVWKPARGYYSYYGHEHISASMTCHALKELGYDDEFVLDVAARVSLHMEILHGGDAGASKIYHLAGADMLSKLYFFAEGDTFGK</sequence>
<evidence type="ECO:0000313" key="3">
    <source>
        <dbReference type="Proteomes" id="UP001240171"/>
    </source>
</evidence>
<dbReference type="Pfam" id="PF01966">
    <property type="entry name" value="HD"/>
    <property type="match status" value="1"/>
</dbReference>
<dbReference type="InterPro" id="IPR052732">
    <property type="entry name" value="Cell-binding_unc_protein"/>
</dbReference>
<dbReference type="SUPFAM" id="SSF109604">
    <property type="entry name" value="HD-domain/PDEase-like"/>
    <property type="match status" value="1"/>
</dbReference>
<dbReference type="InterPro" id="IPR006674">
    <property type="entry name" value="HD_domain"/>
</dbReference>
<dbReference type="CDD" id="cd00077">
    <property type="entry name" value="HDc"/>
    <property type="match status" value="1"/>
</dbReference>
<keyword evidence="3" id="KW-1185">Reference proteome</keyword>
<dbReference type="InterPro" id="IPR027417">
    <property type="entry name" value="P-loop_NTPase"/>
</dbReference>
<dbReference type="Proteomes" id="UP001240171">
    <property type="component" value="Unassembled WGS sequence"/>
</dbReference>
<evidence type="ECO:0000259" key="1">
    <source>
        <dbReference type="Pfam" id="PF01966"/>
    </source>
</evidence>
<evidence type="ECO:0000313" key="2">
    <source>
        <dbReference type="EMBL" id="MDO7907785.1"/>
    </source>
</evidence>
<protein>
    <submittedName>
        <fullName evidence="2">AAA family ATPase</fullName>
    </submittedName>
</protein>
<dbReference type="Gene3D" id="3.40.50.300">
    <property type="entry name" value="P-loop containing nucleotide triphosphate hydrolases"/>
    <property type="match status" value="1"/>
</dbReference>
<dbReference type="PANTHER" id="PTHR43883">
    <property type="entry name" value="SLR0207 PROTEIN"/>
    <property type="match status" value="1"/>
</dbReference>
<dbReference type="PANTHER" id="PTHR43883:SF1">
    <property type="entry name" value="GLUCONOKINASE"/>
    <property type="match status" value="1"/>
</dbReference>
<dbReference type="Gene3D" id="1.10.3090.10">
    <property type="entry name" value="cca-adding enzyme, domain 2"/>
    <property type="match status" value="1"/>
</dbReference>
<proteinExistence type="predicted"/>
<organism evidence="2 3">
    <name type="scientific">Paenibacillus lacisoli</name>
    <dbReference type="NCBI Taxonomy" id="3064525"/>
    <lineage>
        <taxon>Bacteria</taxon>
        <taxon>Bacillati</taxon>
        <taxon>Bacillota</taxon>
        <taxon>Bacilli</taxon>
        <taxon>Bacillales</taxon>
        <taxon>Paenibacillaceae</taxon>
        <taxon>Paenibacillus</taxon>
    </lineage>
</organism>
<name>A0ABT9CET4_9BACL</name>
<comment type="caution">
    <text evidence="2">The sequence shown here is derived from an EMBL/GenBank/DDBJ whole genome shotgun (WGS) entry which is preliminary data.</text>
</comment>
<dbReference type="EMBL" id="JAUQTB010000009">
    <property type="protein sequence ID" value="MDO7907785.1"/>
    <property type="molecule type" value="Genomic_DNA"/>
</dbReference>
<accession>A0ABT9CET4</accession>
<dbReference type="RefSeq" id="WP_305024998.1">
    <property type="nucleotide sequence ID" value="NZ_JAUQTB010000009.1"/>
</dbReference>
<dbReference type="Pfam" id="PF13671">
    <property type="entry name" value="AAA_33"/>
    <property type="match status" value="1"/>
</dbReference>
<reference evidence="2 3" key="1">
    <citation type="submission" date="2023-07" db="EMBL/GenBank/DDBJ databases">
        <title>Paenibacillus sp. JX-17 nov. isolated from soil.</title>
        <authorList>
            <person name="Wan Y."/>
            <person name="Liu B."/>
        </authorList>
    </citation>
    <scope>NUCLEOTIDE SEQUENCE [LARGE SCALE GENOMIC DNA]</scope>
    <source>
        <strain evidence="2 3">JX-17</strain>
    </source>
</reference>
<dbReference type="SUPFAM" id="SSF52540">
    <property type="entry name" value="P-loop containing nucleoside triphosphate hydrolases"/>
    <property type="match status" value="1"/>
</dbReference>